<dbReference type="Gene3D" id="2.130.10.10">
    <property type="entry name" value="YVTN repeat-like/Quinoprotein amine dehydrogenase"/>
    <property type="match status" value="1"/>
</dbReference>
<dbReference type="InterPro" id="IPR036322">
    <property type="entry name" value="WD40_repeat_dom_sf"/>
</dbReference>
<evidence type="ECO:0000256" key="2">
    <source>
        <dbReference type="ARBA" id="ARBA00022737"/>
    </source>
</evidence>
<dbReference type="InParanoid" id="A0A3P7GLL5"/>
<dbReference type="Pfam" id="PF21032">
    <property type="entry name" value="PROPPIN"/>
    <property type="match status" value="1"/>
</dbReference>
<dbReference type="EMBL" id="UYWW01013134">
    <property type="protein sequence ID" value="VDM23052.1"/>
    <property type="molecule type" value="Genomic_DNA"/>
</dbReference>
<comment type="similarity">
    <text evidence="3">Belongs to the WD repeat PROPPIN family.</text>
</comment>
<dbReference type="PANTHER" id="PTHR11227">
    <property type="entry name" value="WD-REPEAT PROTEIN INTERACTING WITH PHOSPHOINOSIDES WIPI -RELATED"/>
    <property type="match status" value="1"/>
</dbReference>
<name>A0A3P7GLL5_WUCBA</name>
<sequence length="322" mass="35806">MMERASHVLFNTFNQDFGCFVCGLDDGFRIYNTDPLKQNFNEKLNGGIGAVEMLFRCNYVALVGGGVTPAFSTNKVVIWDIINHKEVVQLEMNSDVRAVRLRRDRIVVVLDTSVHIFSFTDQPEKLQVYDSSRNPRGICCLCPASENSLLAFPAPSSSSAVCCLTLAEPDAPPRIINAHQRPLSAIALNLTGEQLATSSEKGTIIRIFDTKTCLFMSFSVDSTMLCVSSNHHTIHLFSLAMTKKKVYVPITILPLCSKLFFSPLRKLSFSGEVSVSRFRLPFSFKDKDSCICAFGPQPDSVIERSECIRQTCSLYLEITSDS</sequence>
<evidence type="ECO:0000313" key="5">
    <source>
        <dbReference type="Proteomes" id="UP000270924"/>
    </source>
</evidence>
<evidence type="ECO:0000313" key="4">
    <source>
        <dbReference type="EMBL" id="VDM23052.1"/>
    </source>
</evidence>
<proteinExistence type="inferred from homology"/>
<evidence type="ECO:0000256" key="1">
    <source>
        <dbReference type="ARBA" id="ARBA00022574"/>
    </source>
</evidence>
<evidence type="ECO:0008006" key="6">
    <source>
        <dbReference type="Google" id="ProtNLM"/>
    </source>
</evidence>
<keyword evidence="1" id="KW-0853">WD repeat</keyword>
<organism evidence="4 5">
    <name type="scientific">Wuchereria bancrofti</name>
    <dbReference type="NCBI Taxonomy" id="6293"/>
    <lineage>
        <taxon>Eukaryota</taxon>
        <taxon>Metazoa</taxon>
        <taxon>Ecdysozoa</taxon>
        <taxon>Nematoda</taxon>
        <taxon>Chromadorea</taxon>
        <taxon>Rhabditida</taxon>
        <taxon>Spirurina</taxon>
        <taxon>Spiruromorpha</taxon>
        <taxon>Filarioidea</taxon>
        <taxon>Onchocercidae</taxon>
        <taxon>Wuchereria</taxon>
    </lineage>
</organism>
<dbReference type="OrthoDB" id="1667587at2759"/>
<dbReference type="InterPro" id="IPR015943">
    <property type="entry name" value="WD40/YVTN_repeat-like_dom_sf"/>
</dbReference>
<dbReference type="Proteomes" id="UP000270924">
    <property type="component" value="Unassembled WGS sequence"/>
</dbReference>
<evidence type="ECO:0000256" key="3">
    <source>
        <dbReference type="ARBA" id="ARBA00025740"/>
    </source>
</evidence>
<dbReference type="AlphaFoldDB" id="A0A3P7GLL5"/>
<reference evidence="4 5" key="1">
    <citation type="submission" date="2018-11" db="EMBL/GenBank/DDBJ databases">
        <authorList>
            <consortium name="Pathogen Informatics"/>
        </authorList>
    </citation>
    <scope>NUCLEOTIDE SEQUENCE [LARGE SCALE GENOMIC DNA]</scope>
</reference>
<gene>
    <name evidence="4" type="ORF">WBA_LOCUS12796</name>
</gene>
<keyword evidence="2" id="KW-0677">Repeat</keyword>
<keyword evidence="5" id="KW-1185">Reference proteome</keyword>
<protein>
    <recommendedName>
        <fullName evidence="6">WD repeat domain phosphoinositide-interacting protein 3</fullName>
    </recommendedName>
</protein>
<dbReference type="SUPFAM" id="SSF50978">
    <property type="entry name" value="WD40 repeat-like"/>
    <property type="match status" value="1"/>
</dbReference>
<dbReference type="InterPro" id="IPR048720">
    <property type="entry name" value="PROPPIN"/>
</dbReference>
<accession>A0A3P7GLL5</accession>